<comment type="caution">
    <text evidence="1">The sequence shown here is derived from an EMBL/GenBank/DDBJ whole genome shotgun (WGS) entry which is preliminary data.</text>
</comment>
<evidence type="ECO:0000313" key="2">
    <source>
        <dbReference type="Proteomes" id="UP000285794"/>
    </source>
</evidence>
<dbReference type="RefSeq" id="WP_125031261.1">
    <property type="nucleotide sequence ID" value="NZ_JAPXVP010000011.1"/>
</dbReference>
<organism evidence="1 2">
    <name type="scientific">Ancylomarina euxinus</name>
    <dbReference type="NCBI Taxonomy" id="2283627"/>
    <lineage>
        <taxon>Bacteria</taxon>
        <taxon>Pseudomonadati</taxon>
        <taxon>Bacteroidota</taxon>
        <taxon>Bacteroidia</taxon>
        <taxon>Marinilabiliales</taxon>
        <taxon>Marinifilaceae</taxon>
        <taxon>Ancylomarina</taxon>
    </lineage>
</organism>
<evidence type="ECO:0008006" key="3">
    <source>
        <dbReference type="Google" id="ProtNLM"/>
    </source>
</evidence>
<gene>
    <name evidence="1" type="ORF">DWB61_12700</name>
</gene>
<dbReference type="Proteomes" id="UP000285794">
    <property type="component" value="Unassembled WGS sequence"/>
</dbReference>
<protein>
    <recommendedName>
        <fullName evidence="3">Thioredoxin-like fold domain-containing protein</fullName>
    </recommendedName>
</protein>
<dbReference type="EMBL" id="QQWG01000013">
    <property type="protein sequence ID" value="RRG20399.1"/>
    <property type="molecule type" value="Genomic_DNA"/>
</dbReference>
<reference evidence="1 2" key="1">
    <citation type="submission" date="2018-07" db="EMBL/GenBank/DDBJ databases">
        <title>Draft genome sequence of Ancylomarina sp. M1P.</title>
        <authorList>
            <person name="Yadav S."/>
            <person name="Villanueva L."/>
            <person name="Damste J.S.S."/>
        </authorList>
    </citation>
    <scope>NUCLEOTIDE SEQUENCE [LARGE SCALE GENOMIC DNA]</scope>
    <source>
        <strain evidence="1 2">M1P</strain>
    </source>
</reference>
<dbReference type="InterPro" id="IPR036249">
    <property type="entry name" value="Thioredoxin-like_sf"/>
</dbReference>
<dbReference type="OrthoDB" id="979391at2"/>
<dbReference type="Gene3D" id="3.40.30.10">
    <property type="entry name" value="Glutaredoxin"/>
    <property type="match status" value="1"/>
</dbReference>
<name>A0A425XYZ7_9BACT</name>
<proteinExistence type="predicted"/>
<keyword evidence="2" id="KW-1185">Reference proteome</keyword>
<dbReference type="SUPFAM" id="SSF52833">
    <property type="entry name" value="Thioredoxin-like"/>
    <property type="match status" value="1"/>
</dbReference>
<dbReference type="AlphaFoldDB" id="A0A425XYZ7"/>
<accession>A0A425XYZ7</accession>
<evidence type="ECO:0000313" key="1">
    <source>
        <dbReference type="EMBL" id="RRG20399.1"/>
    </source>
</evidence>
<sequence>MIQKKDMTEIQLLSDKALESEFAKAYKVYTIPRFIILNPEGNIVDANAPFPSNPKLKELLNELDL</sequence>